<keyword evidence="6 9" id="KW-0822">Tryptophan biosynthesis</keyword>
<dbReference type="GO" id="GO:0004640">
    <property type="term" value="F:phosphoribosylanthranilate isomerase activity"/>
    <property type="evidence" value="ECO:0007669"/>
    <property type="project" value="UniProtKB-UniRule"/>
</dbReference>
<keyword evidence="8 9" id="KW-0413">Isomerase</keyword>
<evidence type="ECO:0000313" key="11">
    <source>
        <dbReference type="EMBL" id="QUI23693.1"/>
    </source>
</evidence>
<organism evidence="11 12">
    <name type="scientific">Vallitalea pronyensis</name>
    <dbReference type="NCBI Taxonomy" id="1348613"/>
    <lineage>
        <taxon>Bacteria</taxon>
        <taxon>Bacillati</taxon>
        <taxon>Bacillota</taxon>
        <taxon>Clostridia</taxon>
        <taxon>Lachnospirales</taxon>
        <taxon>Vallitaleaceae</taxon>
        <taxon>Vallitalea</taxon>
    </lineage>
</organism>
<proteinExistence type="inferred from homology"/>
<evidence type="ECO:0000256" key="3">
    <source>
        <dbReference type="ARBA" id="ARBA00012572"/>
    </source>
</evidence>
<keyword evidence="7 9" id="KW-0057">Aromatic amino acid biosynthesis</keyword>
<keyword evidence="12" id="KW-1185">Reference proteome</keyword>
<dbReference type="InterPro" id="IPR013785">
    <property type="entry name" value="Aldolase_TIM"/>
</dbReference>
<evidence type="ECO:0000256" key="4">
    <source>
        <dbReference type="ARBA" id="ARBA00022272"/>
    </source>
</evidence>
<evidence type="ECO:0000256" key="7">
    <source>
        <dbReference type="ARBA" id="ARBA00023141"/>
    </source>
</evidence>
<dbReference type="RefSeq" id="WP_212694378.1">
    <property type="nucleotide sequence ID" value="NZ_CP058649.1"/>
</dbReference>
<dbReference type="InterPro" id="IPR001240">
    <property type="entry name" value="PRAI_dom"/>
</dbReference>
<dbReference type="KEGG" id="vpy:HZI73_15955"/>
<evidence type="ECO:0000256" key="2">
    <source>
        <dbReference type="ARBA" id="ARBA00004664"/>
    </source>
</evidence>
<dbReference type="Gene3D" id="3.20.20.70">
    <property type="entry name" value="Aldolase class I"/>
    <property type="match status" value="1"/>
</dbReference>
<gene>
    <name evidence="9" type="primary">trpF</name>
    <name evidence="11" type="ORF">HZI73_15955</name>
</gene>
<dbReference type="EC" id="5.3.1.24" evidence="3 9"/>
<comment type="pathway">
    <text evidence="2 9">Amino-acid biosynthesis; L-tryptophan biosynthesis; L-tryptophan from chorismate: step 3/5.</text>
</comment>
<protein>
    <recommendedName>
        <fullName evidence="4 9">N-(5'-phosphoribosyl)anthranilate isomerase</fullName>
        <shortName evidence="9">PRAI</shortName>
        <ecNumber evidence="3 9">5.3.1.24</ecNumber>
    </recommendedName>
</protein>
<dbReference type="PANTHER" id="PTHR42894:SF1">
    <property type="entry name" value="N-(5'-PHOSPHORIBOSYL)ANTHRANILATE ISOMERASE"/>
    <property type="match status" value="1"/>
</dbReference>
<feature type="domain" description="N-(5'phosphoribosyl) anthranilate isomerase (PRAI)" evidence="10">
    <location>
        <begin position="7"/>
        <end position="200"/>
    </location>
</feature>
<dbReference type="InterPro" id="IPR044643">
    <property type="entry name" value="TrpF_fam"/>
</dbReference>
<evidence type="ECO:0000256" key="1">
    <source>
        <dbReference type="ARBA" id="ARBA00001164"/>
    </source>
</evidence>
<evidence type="ECO:0000259" key="10">
    <source>
        <dbReference type="Pfam" id="PF00697"/>
    </source>
</evidence>
<evidence type="ECO:0000313" key="12">
    <source>
        <dbReference type="Proteomes" id="UP000683246"/>
    </source>
</evidence>
<dbReference type="InterPro" id="IPR011060">
    <property type="entry name" value="RibuloseP-bd_barrel"/>
</dbReference>
<dbReference type="CDD" id="cd00405">
    <property type="entry name" value="PRAI"/>
    <property type="match status" value="1"/>
</dbReference>
<comment type="similarity">
    <text evidence="9">Belongs to the TrpF family.</text>
</comment>
<dbReference type="EMBL" id="CP058649">
    <property type="protein sequence ID" value="QUI23693.1"/>
    <property type="molecule type" value="Genomic_DNA"/>
</dbReference>
<reference evidence="11" key="1">
    <citation type="submission" date="2020-07" db="EMBL/GenBank/DDBJ databases">
        <title>Vallitalea pronyensis genome.</title>
        <authorList>
            <person name="Postec A."/>
        </authorList>
    </citation>
    <scope>NUCLEOTIDE SEQUENCE</scope>
    <source>
        <strain evidence="11">FatNI3</strain>
    </source>
</reference>
<accession>A0A8J8MLY0</accession>
<keyword evidence="5 9" id="KW-0028">Amino-acid biosynthesis</keyword>
<dbReference type="HAMAP" id="MF_00135">
    <property type="entry name" value="PRAI"/>
    <property type="match status" value="1"/>
</dbReference>
<evidence type="ECO:0000256" key="9">
    <source>
        <dbReference type="HAMAP-Rule" id="MF_00135"/>
    </source>
</evidence>
<comment type="catalytic activity">
    <reaction evidence="1 9">
        <text>N-(5-phospho-beta-D-ribosyl)anthranilate = 1-(2-carboxyphenylamino)-1-deoxy-D-ribulose 5-phosphate</text>
        <dbReference type="Rhea" id="RHEA:21540"/>
        <dbReference type="ChEBI" id="CHEBI:18277"/>
        <dbReference type="ChEBI" id="CHEBI:58613"/>
        <dbReference type="EC" id="5.3.1.24"/>
    </reaction>
</comment>
<evidence type="ECO:0000256" key="5">
    <source>
        <dbReference type="ARBA" id="ARBA00022605"/>
    </source>
</evidence>
<dbReference type="UniPathway" id="UPA00035">
    <property type="reaction ID" value="UER00042"/>
</dbReference>
<evidence type="ECO:0000256" key="6">
    <source>
        <dbReference type="ARBA" id="ARBA00022822"/>
    </source>
</evidence>
<evidence type="ECO:0000256" key="8">
    <source>
        <dbReference type="ARBA" id="ARBA00023235"/>
    </source>
</evidence>
<dbReference type="PANTHER" id="PTHR42894">
    <property type="entry name" value="N-(5'-PHOSPHORIBOSYL)ANTHRANILATE ISOMERASE"/>
    <property type="match status" value="1"/>
</dbReference>
<dbReference type="GO" id="GO:0000162">
    <property type="term" value="P:L-tryptophan biosynthetic process"/>
    <property type="evidence" value="ECO:0007669"/>
    <property type="project" value="UniProtKB-UniRule"/>
</dbReference>
<dbReference type="SUPFAM" id="SSF51366">
    <property type="entry name" value="Ribulose-phoshate binding barrel"/>
    <property type="match status" value="1"/>
</dbReference>
<name>A0A8J8MLY0_9FIRM</name>
<dbReference type="Pfam" id="PF00697">
    <property type="entry name" value="PRAI"/>
    <property type="match status" value="1"/>
</dbReference>
<sequence length="213" mass="23968">MHMRPKIKICGIKTKEEVMMLNNYPIDYIGFIFAKSKRQVTLNQAMMLRKLVRSDIKVVGVFVDEAPQKIDQIADSCRLDIVQLHGHEDDVYCSQMKVPKWKSIGVKDASSLQQIGAYQHIDGILLDTYQKGVSGGTGKTFRWDLVKDLAKQHFVILAGGLNPDNITSAIKAVKPHVLDVNSGVETNLIKDEQKIRALFHAIDAYDMGKEERS</sequence>
<dbReference type="AlphaFoldDB" id="A0A8J8MLY0"/>
<dbReference type="Proteomes" id="UP000683246">
    <property type="component" value="Chromosome"/>
</dbReference>